<proteinExistence type="inferred from homology"/>
<gene>
    <name evidence="10" type="ORF">BJB45_16205</name>
</gene>
<keyword evidence="6" id="KW-0804">Transcription</keyword>
<evidence type="ECO:0000256" key="6">
    <source>
        <dbReference type="ARBA" id="ARBA00022814"/>
    </source>
</evidence>
<dbReference type="PANTHER" id="PTHR20854">
    <property type="entry name" value="INOSITOL MONOPHOSPHATASE"/>
    <property type="match status" value="1"/>
</dbReference>
<evidence type="ECO:0000256" key="1">
    <source>
        <dbReference type="ARBA" id="ARBA00001033"/>
    </source>
</evidence>
<comment type="similarity">
    <text evidence="3 9">Belongs to the inositol monophosphatase superfamily.</text>
</comment>
<dbReference type="GO" id="GO:0008934">
    <property type="term" value="F:inositol monophosphate 1-phosphatase activity"/>
    <property type="evidence" value="ECO:0007669"/>
    <property type="project" value="InterPro"/>
</dbReference>
<keyword evidence="5 9" id="KW-0378">Hydrolase</keyword>
<dbReference type="Gene3D" id="3.30.540.10">
    <property type="entry name" value="Fructose-1,6-Bisphosphatase, subunit A, domain 1"/>
    <property type="match status" value="1"/>
</dbReference>
<comment type="caution">
    <text evidence="10">The sequence shown here is derived from an EMBL/GenBank/DDBJ whole genome shotgun (WGS) entry which is preliminary data.</text>
</comment>
<keyword evidence="7 8" id="KW-0460">Magnesium</keyword>
<keyword evidence="6" id="KW-0805">Transcription regulation</keyword>
<evidence type="ECO:0000313" key="10">
    <source>
        <dbReference type="EMBL" id="ERL52820.1"/>
    </source>
</evidence>
<dbReference type="STRING" id="1178482.AR456_10480"/>
<dbReference type="InterPro" id="IPR020583">
    <property type="entry name" value="Inositol_monoP_metal-BS"/>
</dbReference>
<evidence type="ECO:0000256" key="4">
    <source>
        <dbReference type="ARBA" id="ARBA00022723"/>
    </source>
</evidence>
<feature type="binding site" evidence="8">
    <location>
        <position position="78"/>
    </location>
    <ligand>
        <name>Mg(2+)</name>
        <dbReference type="ChEBI" id="CHEBI:18420"/>
        <label>1</label>
        <note>catalytic</note>
    </ligand>
</feature>
<feature type="binding site" evidence="8">
    <location>
        <position position="100"/>
    </location>
    <ligand>
        <name>Mg(2+)</name>
        <dbReference type="ChEBI" id="CHEBI:18420"/>
        <label>1</label>
        <note>catalytic</note>
    </ligand>
</feature>
<dbReference type="PATRIC" id="fig|1178482.3.peg.500"/>
<dbReference type="CDD" id="cd01639">
    <property type="entry name" value="IMPase"/>
    <property type="match status" value="1"/>
</dbReference>
<keyword evidence="4 8" id="KW-0479">Metal-binding</keyword>
<dbReference type="GO" id="GO:0046872">
    <property type="term" value="F:metal ion binding"/>
    <property type="evidence" value="ECO:0007669"/>
    <property type="project" value="UniProtKB-KW"/>
</dbReference>
<dbReference type="SUPFAM" id="SSF56655">
    <property type="entry name" value="Carbohydrate phosphatase"/>
    <property type="match status" value="1"/>
</dbReference>
<dbReference type="Proteomes" id="UP000019113">
    <property type="component" value="Unassembled WGS sequence"/>
</dbReference>
<evidence type="ECO:0000256" key="9">
    <source>
        <dbReference type="RuleBase" id="RU364068"/>
    </source>
</evidence>
<evidence type="ECO:0000256" key="5">
    <source>
        <dbReference type="ARBA" id="ARBA00022801"/>
    </source>
</evidence>
<evidence type="ECO:0000256" key="3">
    <source>
        <dbReference type="ARBA" id="ARBA00009759"/>
    </source>
</evidence>
<evidence type="ECO:0000256" key="2">
    <source>
        <dbReference type="ARBA" id="ARBA00001946"/>
    </source>
</evidence>
<dbReference type="InterPro" id="IPR033942">
    <property type="entry name" value="IMPase"/>
</dbReference>
<dbReference type="Gene3D" id="3.40.190.80">
    <property type="match status" value="1"/>
</dbReference>
<feature type="binding site" evidence="8">
    <location>
        <position position="97"/>
    </location>
    <ligand>
        <name>Mg(2+)</name>
        <dbReference type="ChEBI" id="CHEBI:18420"/>
        <label>1</label>
        <note>catalytic</note>
    </ligand>
</feature>
<dbReference type="eggNOG" id="COG0483">
    <property type="taxonomic scope" value="Bacteria"/>
</dbReference>
<dbReference type="InterPro" id="IPR000760">
    <property type="entry name" value="Inositol_monophosphatase-like"/>
</dbReference>
<dbReference type="AlphaFoldDB" id="W1NCZ4"/>
<comment type="cofactor">
    <cofactor evidence="2 8 9">
        <name>Mg(2+)</name>
        <dbReference type="ChEBI" id="CHEBI:18420"/>
    </cofactor>
</comment>
<dbReference type="PROSITE" id="PS00630">
    <property type="entry name" value="IMP_2"/>
    <property type="match status" value="1"/>
</dbReference>
<organism evidence="10 11">
    <name type="scientific">Halomonas huangheensis</name>
    <dbReference type="NCBI Taxonomy" id="1178482"/>
    <lineage>
        <taxon>Bacteria</taxon>
        <taxon>Pseudomonadati</taxon>
        <taxon>Pseudomonadota</taxon>
        <taxon>Gammaproteobacteria</taxon>
        <taxon>Oceanospirillales</taxon>
        <taxon>Halomonadaceae</taxon>
        <taxon>Halomonas</taxon>
    </lineage>
</organism>
<dbReference type="EMBL" id="AVBC01000014">
    <property type="protein sequence ID" value="ERL52820.1"/>
    <property type="molecule type" value="Genomic_DNA"/>
</dbReference>
<protein>
    <recommendedName>
        <fullName evidence="9">Inositol-1-monophosphatase</fullName>
        <ecNumber evidence="9">3.1.3.25</ecNumber>
    </recommendedName>
</protein>
<dbReference type="Pfam" id="PF00459">
    <property type="entry name" value="Inositol_P"/>
    <property type="match status" value="1"/>
</dbReference>
<feature type="binding site" evidence="8">
    <location>
        <position position="223"/>
    </location>
    <ligand>
        <name>Mg(2+)</name>
        <dbReference type="ChEBI" id="CHEBI:18420"/>
        <label>1</label>
        <note>catalytic</note>
    </ligand>
</feature>
<keyword evidence="6" id="KW-0889">Transcription antitermination</keyword>
<keyword evidence="11" id="KW-1185">Reference proteome</keyword>
<dbReference type="GO" id="GO:0031564">
    <property type="term" value="P:transcription antitermination"/>
    <property type="evidence" value="ECO:0007669"/>
    <property type="project" value="UniProtKB-KW"/>
</dbReference>
<comment type="catalytic activity">
    <reaction evidence="1 9">
        <text>a myo-inositol phosphate + H2O = myo-inositol + phosphate</text>
        <dbReference type="Rhea" id="RHEA:24056"/>
        <dbReference type="ChEBI" id="CHEBI:15377"/>
        <dbReference type="ChEBI" id="CHEBI:17268"/>
        <dbReference type="ChEBI" id="CHEBI:43474"/>
        <dbReference type="ChEBI" id="CHEBI:84139"/>
        <dbReference type="EC" id="3.1.3.25"/>
    </reaction>
</comment>
<evidence type="ECO:0000313" key="11">
    <source>
        <dbReference type="Proteomes" id="UP000019113"/>
    </source>
</evidence>
<dbReference type="PRINTS" id="PR00377">
    <property type="entry name" value="IMPHPHTASES"/>
</dbReference>
<evidence type="ECO:0000256" key="8">
    <source>
        <dbReference type="PIRSR" id="PIRSR600760-2"/>
    </source>
</evidence>
<dbReference type="PANTHER" id="PTHR20854:SF4">
    <property type="entry name" value="INOSITOL-1-MONOPHOSPHATASE-RELATED"/>
    <property type="match status" value="1"/>
</dbReference>
<name>W1NCZ4_9GAMM</name>
<dbReference type="GO" id="GO:0007165">
    <property type="term" value="P:signal transduction"/>
    <property type="evidence" value="ECO:0007669"/>
    <property type="project" value="TreeGrafter"/>
</dbReference>
<reference evidence="10 11" key="1">
    <citation type="submission" date="2013-08" db="EMBL/GenBank/DDBJ databases">
        <title>draft genome of Halomonas huanghegensis, strain BJGMM-B45T.</title>
        <authorList>
            <person name="Miao C."/>
            <person name="Wan Y."/>
            <person name="Jin W."/>
        </authorList>
    </citation>
    <scope>NUCLEOTIDE SEQUENCE [LARGE SCALE GENOMIC DNA]</scope>
    <source>
        <strain evidence="10 11">BJGMM-B45</strain>
    </source>
</reference>
<evidence type="ECO:0000256" key="7">
    <source>
        <dbReference type="ARBA" id="ARBA00022842"/>
    </source>
</evidence>
<accession>W1NCZ4</accession>
<feature type="binding site" evidence="8">
    <location>
        <position position="99"/>
    </location>
    <ligand>
        <name>Mg(2+)</name>
        <dbReference type="ChEBI" id="CHEBI:18420"/>
        <label>1</label>
        <note>catalytic</note>
    </ligand>
</feature>
<sequence>MSPEQMSSEQMSSEQRLNKAIEIANAAGRMVLEAREADNLEHHFKDGQELVTTTDVAVDTLIREQLEMCFPGEQRLSEELAPDRDAVEHGGALWVVDPIDGTVNFAHGLRHVAVSIAYVEDGVTQLGVVHAPFLNETFTALRGVGAWRNGQPIKASNGTNLEHSLVATGFPYRRDSRPPLMRRLHAVLSHCRDIRRNGAAALDLCDVACGRLDAYYETVSPWDFAAGWLIAREAGAATGHLYPCPDGIPEDLYGENLLVCSRGIFDELGDLLRDADAGKFNDH</sequence>
<dbReference type="PROSITE" id="PS00629">
    <property type="entry name" value="IMP_1"/>
    <property type="match status" value="1"/>
</dbReference>
<dbReference type="GO" id="GO:0006020">
    <property type="term" value="P:inositol metabolic process"/>
    <property type="evidence" value="ECO:0007669"/>
    <property type="project" value="TreeGrafter"/>
</dbReference>
<dbReference type="GO" id="GO:0046854">
    <property type="term" value="P:phosphatidylinositol phosphate biosynthetic process"/>
    <property type="evidence" value="ECO:0007669"/>
    <property type="project" value="InterPro"/>
</dbReference>
<dbReference type="EC" id="3.1.3.25" evidence="9"/>
<dbReference type="InterPro" id="IPR020550">
    <property type="entry name" value="Inositol_monophosphatase_CS"/>
</dbReference>